<evidence type="ECO:0000256" key="5">
    <source>
        <dbReference type="ARBA" id="ARBA00010441"/>
    </source>
</evidence>
<comment type="pathway">
    <text evidence="3">Phospholipid metabolism; phosphatidylglycerol biosynthesis; phosphatidylglycerol from CDP-diacylglycerol: step 1/2.</text>
</comment>
<comment type="catalytic activity">
    <reaction evidence="17">
        <text>a CDP-1,2-diacyl-sn-glycerol + sn-glycerol 3-phosphate = a 1,2-diacyl-sn-glycero-3-phospho-(1'-sn-glycero-3'-phosphate) + CMP + H(+)</text>
        <dbReference type="Rhea" id="RHEA:12593"/>
        <dbReference type="ChEBI" id="CHEBI:15378"/>
        <dbReference type="ChEBI" id="CHEBI:57597"/>
        <dbReference type="ChEBI" id="CHEBI:58332"/>
        <dbReference type="ChEBI" id="CHEBI:60110"/>
        <dbReference type="ChEBI" id="CHEBI:60377"/>
        <dbReference type="EC" id="2.7.8.5"/>
    </reaction>
</comment>
<keyword evidence="22" id="KW-1185">Reference proteome</keyword>
<dbReference type="Pfam" id="PF01066">
    <property type="entry name" value="CDP-OH_P_transf"/>
    <property type="match status" value="1"/>
</dbReference>
<keyword evidence="11 20" id="KW-0812">Transmembrane</keyword>
<evidence type="ECO:0000256" key="9">
    <source>
        <dbReference type="ARBA" id="ARBA00022516"/>
    </source>
</evidence>
<keyword evidence="10 19" id="KW-0808">Transferase</keyword>
<dbReference type="PANTHER" id="PTHR14269">
    <property type="entry name" value="CDP-DIACYLGLYCEROL--GLYCEROL-3-PHOSPHATE 3-PHOSPHATIDYLTRANSFERASE-RELATED"/>
    <property type="match status" value="1"/>
</dbReference>
<evidence type="ECO:0000256" key="18">
    <source>
        <dbReference type="NCBIfam" id="TIGR00560"/>
    </source>
</evidence>
<dbReference type="UniPathway" id="UPA00084">
    <property type="reaction ID" value="UER00503"/>
</dbReference>
<dbReference type="GO" id="GO:0006655">
    <property type="term" value="P:phosphatidylglycerol biosynthetic process"/>
    <property type="evidence" value="ECO:0007669"/>
    <property type="project" value="UniProtKB-UniPathway"/>
</dbReference>
<name>A0A136Q3B9_9FIRM</name>
<comment type="subcellular location">
    <subcellularLocation>
        <location evidence="2">Cell membrane</location>
        <topology evidence="2">Multi-pass membrane protein</topology>
    </subcellularLocation>
</comment>
<dbReference type="GO" id="GO:0005886">
    <property type="term" value="C:plasma membrane"/>
    <property type="evidence" value="ECO:0007669"/>
    <property type="project" value="UniProtKB-SubCell"/>
</dbReference>
<dbReference type="FunFam" id="1.20.120.1760:FF:000004">
    <property type="entry name" value="CDP-diacylglycerol--glycerol-3-phosphate 3-phosphatidyltransferase"/>
    <property type="match status" value="1"/>
</dbReference>
<comment type="caution">
    <text evidence="21">The sequence shown here is derived from an EMBL/GenBank/DDBJ whole genome shotgun (WGS) entry which is preliminary data.</text>
</comment>
<evidence type="ECO:0000313" key="22">
    <source>
        <dbReference type="Proteomes" id="UP000070366"/>
    </source>
</evidence>
<dbReference type="Gene3D" id="1.20.120.1760">
    <property type="match status" value="1"/>
</dbReference>
<feature type="transmembrane region" description="Helical" evidence="20">
    <location>
        <begin position="145"/>
        <end position="168"/>
    </location>
</feature>
<evidence type="ECO:0000256" key="11">
    <source>
        <dbReference type="ARBA" id="ARBA00022692"/>
    </source>
</evidence>
<dbReference type="PROSITE" id="PS00379">
    <property type="entry name" value="CDP_ALCOHOL_P_TRANSF"/>
    <property type="match status" value="1"/>
</dbReference>
<dbReference type="InterPro" id="IPR004570">
    <property type="entry name" value="Phosphatidylglycerol_P_synth"/>
</dbReference>
<dbReference type="EC" id="2.7.8.5" evidence="6 18"/>
<proteinExistence type="inferred from homology"/>
<comment type="function">
    <text evidence="1">This protein catalyzes the committed step to the synthesis of the acidic phospholipids.</text>
</comment>
<dbReference type="InterPro" id="IPR000462">
    <property type="entry name" value="CDP-OH_P_trans"/>
</dbReference>
<evidence type="ECO:0000256" key="4">
    <source>
        <dbReference type="ARBA" id="ARBA00005189"/>
    </source>
</evidence>
<evidence type="ECO:0000256" key="6">
    <source>
        <dbReference type="ARBA" id="ARBA00013170"/>
    </source>
</evidence>
<comment type="similarity">
    <text evidence="5 19">Belongs to the CDP-alcohol phosphatidyltransferase class-I family.</text>
</comment>
<keyword evidence="8" id="KW-1003">Cell membrane</keyword>
<evidence type="ECO:0000256" key="3">
    <source>
        <dbReference type="ARBA" id="ARBA00005042"/>
    </source>
</evidence>
<protein>
    <recommendedName>
        <fullName evidence="7 18">CDP-diacylglycerol--glycerol-3-phosphate 3-phosphatidyltransferase</fullName>
        <ecNumber evidence="6 18">2.7.8.5</ecNumber>
    </recommendedName>
</protein>
<evidence type="ECO:0000256" key="17">
    <source>
        <dbReference type="ARBA" id="ARBA00048586"/>
    </source>
</evidence>
<evidence type="ECO:0000256" key="2">
    <source>
        <dbReference type="ARBA" id="ARBA00004651"/>
    </source>
</evidence>
<dbReference type="RefSeq" id="WP_066518945.1">
    <property type="nucleotide sequence ID" value="NZ_CABMOF010000001.1"/>
</dbReference>
<evidence type="ECO:0000256" key="20">
    <source>
        <dbReference type="SAM" id="Phobius"/>
    </source>
</evidence>
<feature type="transmembrane region" description="Helical" evidence="20">
    <location>
        <begin position="31"/>
        <end position="52"/>
    </location>
</feature>
<organism evidence="21 22">
    <name type="scientific">Christensenella minuta</name>
    <dbReference type="NCBI Taxonomy" id="626937"/>
    <lineage>
        <taxon>Bacteria</taxon>
        <taxon>Bacillati</taxon>
        <taxon>Bacillota</taxon>
        <taxon>Clostridia</taxon>
        <taxon>Christensenellales</taxon>
        <taxon>Christensenellaceae</taxon>
        <taxon>Christensenella</taxon>
    </lineage>
</organism>
<keyword evidence="15" id="KW-0594">Phospholipid biosynthesis</keyword>
<evidence type="ECO:0000256" key="8">
    <source>
        <dbReference type="ARBA" id="ARBA00022475"/>
    </source>
</evidence>
<keyword evidence="9" id="KW-0444">Lipid biosynthesis</keyword>
<feature type="transmembrane region" description="Helical" evidence="20">
    <location>
        <begin position="7"/>
        <end position="25"/>
    </location>
</feature>
<evidence type="ECO:0000256" key="16">
    <source>
        <dbReference type="ARBA" id="ARBA00023264"/>
    </source>
</evidence>
<dbReference type="AlphaFoldDB" id="A0A136Q3B9"/>
<dbReference type="OrthoDB" id="9796672at2"/>
<evidence type="ECO:0000256" key="10">
    <source>
        <dbReference type="ARBA" id="ARBA00022679"/>
    </source>
</evidence>
<dbReference type="PANTHER" id="PTHR14269:SF62">
    <property type="entry name" value="CDP-DIACYLGLYCEROL--GLYCEROL-3-PHOSPHATE 3-PHOSPHATIDYLTRANSFERASE 1, CHLOROPLASTIC"/>
    <property type="match status" value="1"/>
</dbReference>
<keyword evidence="13" id="KW-0443">Lipid metabolism</keyword>
<accession>A0A136Q3B9</accession>
<evidence type="ECO:0000256" key="1">
    <source>
        <dbReference type="ARBA" id="ARBA00003973"/>
    </source>
</evidence>
<keyword evidence="14 20" id="KW-0472">Membrane</keyword>
<dbReference type="PATRIC" id="fig|626937.4.peg.2332"/>
<evidence type="ECO:0000256" key="15">
    <source>
        <dbReference type="ARBA" id="ARBA00023209"/>
    </source>
</evidence>
<evidence type="ECO:0000313" key="21">
    <source>
        <dbReference type="EMBL" id="KXK65117.1"/>
    </source>
</evidence>
<dbReference type="STRING" id="626937.HMPREF3293_02375"/>
<comment type="pathway">
    <text evidence="4">Lipid metabolism.</text>
</comment>
<dbReference type="NCBIfam" id="TIGR00560">
    <property type="entry name" value="pgsA"/>
    <property type="match status" value="1"/>
</dbReference>
<dbReference type="GO" id="GO:0008444">
    <property type="term" value="F:CDP-diacylglycerol-glycerol-3-phosphate 3-phosphatidyltransferase activity"/>
    <property type="evidence" value="ECO:0007669"/>
    <property type="project" value="UniProtKB-UniRule"/>
</dbReference>
<evidence type="ECO:0000256" key="7">
    <source>
        <dbReference type="ARBA" id="ARBA00014944"/>
    </source>
</evidence>
<reference evidence="21 22" key="1">
    <citation type="submission" date="2016-02" db="EMBL/GenBank/DDBJ databases">
        <authorList>
            <person name="Wen L."/>
            <person name="He K."/>
            <person name="Yang H."/>
        </authorList>
    </citation>
    <scope>NUCLEOTIDE SEQUENCE [LARGE SCALE GENOMIC DNA]</scope>
    <source>
        <strain evidence="21 22">DSM 22607</strain>
    </source>
</reference>
<sequence length="180" mass="20157">MKWNAPNILTIIRIILIPFFVLFYFTGLPHWNIWAAIIFIVAAVTDWLDGFLARKNNQVSNFGKLWDPIADKLLVLAALLLLMDWGKVGFIAVLILEARELLIGGMRSVAASKGVVIAADKSGKLKTVVQFIAIILLMLNDWPFMFVPVSIGTILIWVSVALSVYSCIEYFVKNRSVFAD</sequence>
<dbReference type="KEGG" id="cmiu:B1H56_03465"/>
<dbReference type="Proteomes" id="UP000070366">
    <property type="component" value="Unassembled WGS sequence"/>
</dbReference>
<dbReference type="EMBL" id="LSZW01000063">
    <property type="protein sequence ID" value="KXK65117.1"/>
    <property type="molecule type" value="Genomic_DNA"/>
</dbReference>
<keyword evidence="16" id="KW-1208">Phospholipid metabolism</keyword>
<evidence type="ECO:0000256" key="19">
    <source>
        <dbReference type="RuleBase" id="RU003750"/>
    </source>
</evidence>
<dbReference type="InterPro" id="IPR050324">
    <property type="entry name" value="CDP-alcohol_PTase-I"/>
</dbReference>
<evidence type="ECO:0000256" key="14">
    <source>
        <dbReference type="ARBA" id="ARBA00023136"/>
    </source>
</evidence>
<dbReference type="InterPro" id="IPR043130">
    <property type="entry name" value="CDP-OH_PTrfase_TM_dom"/>
</dbReference>
<gene>
    <name evidence="21" type="ORF">HMPREF3293_02375</name>
</gene>
<evidence type="ECO:0000256" key="12">
    <source>
        <dbReference type="ARBA" id="ARBA00022989"/>
    </source>
</evidence>
<evidence type="ECO:0000256" key="13">
    <source>
        <dbReference type="ARBA" id="ARBA00023098"/>
    </source>
</evidence>
<keyword evidence="12 20" id="KW-1133">Transmembrane helix</keyword>
<feature type="transmembrane region" description="Helical" evidence="20">
    <location>
        <begin position="73"/>
        <end position="96"/>
    </location>
</feature>
<dbReference type="PIRSF" id="PIRSF000847">
    <property type="entry name" value="Phos_ph_gly_syn"/>
    <property type="match status" value="1"/>
</dbReference>
<dbReference type="InterPro" id="IPR048254">
    <property type="entry name" value="CDP_ALCOHOL_P_TRANSF_CS"/>
</dbReference>